<name>A0ABM1RW68_LIMPO</name>
<dbReference type="PANTHER" id="PTHR12877:SF15">
    <property type="entry name" value="RHO GUANINE NUCLEOTIDE EXCHANGE FACTOR 17"/>
    <property type="match status" value="1"/>
</dbReference>
<reference evidence="6" key="1">
    <citation type="submission" date="2025-08" db="UniProtKB">
        <authorList>
            <consortium name="RefSeq"/>
        </authorList>
    </citation>
    <scope>IDENTIFICATION</scope>
    <source>
        <tissue evidence="6">Muscle</tissue>
    </source>
</reference>
<dbReference type="PROSITE" id="PS50010">
    <property type="entry name" value="DH_2"/>
    <property type="match status" value="1"/>
</dbReference>
<evidence type="ECO:0000256" key="2">
    <source>
        <dbReference type="SAM" id="Coils"/>
    </source>
</evidence>
<dbReference type="SUPFAM" id="SSF50729">
    <property type="entry name" value="PH domain-like"/>
    <property type="match status" value="1"/>
</dbReference>
<dbReference type="Proteomes" id="UP000694941">
    <property type="component" value="Unplaced"/>
</dbReference>
<organism evidence="5 6">
    <name type="scientific">Limulus polyphemus</name>
    <name type="common">Atlantic horseshoe crab</name>
    <dbReference type="NCBI Taxonomy" id="6850"/>
    <lineage>
        <taxon>Eukaryota</taxon>
        <taxon>Metazoa</taxon>
        <taxon>Ecdysozoa</taxon>
        <taxon>Arthropoda</taxon>
        <taxon>Chelicerata</taxon>
        <taxon>Merostomata</taxon>
        <taxon>Xiphosura</taxon>
        <taxon>Limulidae</taxon>
        <taxon>Limulus</taxon>
    </lineage>
</organism>
<evidence type="ECO:0000256" key="1">
    <source>
        <dbReference type="ARBA" id="ARBA00022658"/>
    </source>
</evidence>
<feature type="domain" description="DH" evidence="4">
    <location>
        <begin position="1"/>
        <end position="63"/>
    </location>
</feature>
<feature type="coiled-coil region" evidence="2">
    <location>
        <begin position="171"/>
        <end position="198"/>
    </location>
</feature>
<dbReference type="Pfam" id="PF00621">
    <property type="entry name" value="RhoGEF"/>
    <property type="match status" value="1"/>
</dbReference>
<accession>A0ABM1RW68</accession>
<dbReference type="PROSITE" id="PS00741">
    <property type="entry name" value="DH_1"/>
    <property type="match status" value="1"/>
</dbReference>
<evidence type="ECO:0000256" key="3">
    <source>
        <dbReference type="SAM" id="MobiDB-lite"/>
    </source>
</evidence>
<dbReference type="Pfam" id="PF19057">
    <property type="entry name" value="PH_19"/>
    <property type="match status" value="1"/>
</dbReference>
<evidence type="ECO:0000259" key="4">
    <source>
        <dbReference type="PROSITE" id="PS50010"/>
    </source>
</evidence>
<dbReference type="InterPro" id="IPR035899">
    <property type="entry name" value="DBL_dom_sf"/>
</dbReference>
<protein>
    <submittedName>
        <fullName evidence="6">Rho guanine nucleotide exchange factor 17-like</fullName>
    </submittedName>
</protein>
<feature type="compositionally biased region" description="Basic and acidic residues" evidence="3">
    <location>
        <begin position="427"/>
        <end position="441"/>
    </location>
</feature>
<keyword evidence="1" id="KW-0344">Guanine-nucleotide releasing factor</keyword>
<dbReference type="InterPro" id="IPR039919">
    <property type="entry name" value="ARHGEF10/ARHGEF17"/>
</dbReference>
<dbReference type="PANTHER" id="PTHR12877">
    <property type="entry name" value="RHO GUANINE NUCLEOTIDE EXCHANGE FACTOR"/>
    <property type="match status" value="1"/>
</dbReference>
<dbReference type="InterPro" id="IPR015943">
    <property type="entry name" value="WD40/YVTN_repeat-like_dom_sf"/>
</dbReference>
<feature type="compositionally biased region" description="Acidic residues" evidence="3">
    <location>
        <begin position="408"/>
        <end position="421"/>
    </location>
</feature>
<dbReference type="Pfam" id="PF19056">
    <property type="entry name" value="WD40_2"/>
    <property type="match status" value="1"/>
</dbReference>
<dbReference type="InterPro" id="IPR000219">
    <property type="entry name" value="DH_dom"/>
</dbReference>
<dbReference type="RefSeq" id="XP_022235623.1">
    <property type="nucleotide sequence ID" value="XM_022379915.1"/>
</dbReference>
<gene>
    <name evidence="6" type="primary">LOC106474593</name>
</gene>
<dbReference type="GeneID" id="106474593"/>
<evidence type="ECO:0000313" key="6">
    <source>
        <dbReference type="RefSeq" id="XP_022235623.1"/>
    </source>
</evidence>
<dbReference type="InterPro" id="IPR011993">
    <property type="entry name" value="PH-like_dom_sf"/>
</dbReference>
<evidence type="ECO:0000313" key="5">
    <source>
        <dbReference type="Proteomes" id="UP000694941"/>
    </source>
</evidence>
<dbReference type="Gene3D" id="2.130.10.10">
    <property type="entry name" value="YVTN repeat-like/Quinoprotein amine dehydrogenase"/>
    <property type="match status" value="1"/>
</dbReference>
<dbReference type="Gene3D" id="2.30.29.30">
    <property type="entry name" value="Pleckstrin-homology domain (PH domain)/Phosphotyrosine-binding domain (PTB)"/>
    <property type="match status" value="1"/>
</dbReference>
<keyword evidence="2" id="KW-0175">Coiled coil</keyword>
<dbReference type="SUPFAM" id="SSF101908">
    <property type="entry name" value="Putative isomerase YbhE"/>
    <property type="match status" value="1"/>
</dbReference>
<dbReference type="Gene3D" id="1.20.900.10">
    <property type="entry name" value="Dbl homology (DH) domain"/>
    <property type="match status" value="1"/>
</dbReference>
<feature type="region of interest" description="Disordered" evidence="3">
    <location>
        <begin position="385"/>
        <end position="442"/>
    </location>
</feature>
<keyword evidence="5" id="KW-1185">Reference proteome</keyword>
<sequence>MAREHKGKLTLDALLIMPVQRIPRYELLIKELLKHTHVDHPDYQALVLAQKEIHDLAVKINRMEREAFQNDQLQQRLKDIGQLIEGVIDLVQPDRTFIRYDQVSITGGLGIKKDRCIFLFSDLLIITSIKKRSGTIRKPSTSSNSPSTFGTLEMNKYKMLMRFPLDNLDIAKSTDTNVKKAMKEIENLEENISLLGHINELVGKLSCQHQILDEAVEEVLSAVSKQLIDKQTTDPQLLSIQLTVTSPEGVDTINIVYSTPEKRSSWETAFNEAKQKLALYTNKRPPPEFLYPLPIRKTRAGLQFTCAAPTLSLNQLGLKYIWVCNSDGYVGQVCILSLHPEPTVTSCNGVCNTRIICMAAIPAANSVTNRRRSFLPESSLTVNSDIQDIDSDADQSSSEKYFRFDSDSSTDDDDEESQEDDSSTKQSSEHFLPREDSKEDLDNQQPTMWLGTEDGCIHIYNCNDNIRIKKNKLILQHPFSVQCIIYLDNRVFVALTNGGIIIYQQDFNGGWNTTDPHCVFVGSVTAPVTKMLAVAGKVWCACQNYIKVLNTTDLETEHSFQVMSDTSKTVLCMVTSGLGVWIAVQHSAVLRLFHATTYGKLLEVNVAPAVTKMLSSCDDIIRQHKAACLRVTALLACKDHLWVGTSAGVILTMPLPHLTFSTFHLNSVPNVVGVPHGHTGHVRFLTCVEMIPSTVIDTASCSKYGHRSGYGKEGTAARRMTSSPTSTYRFLVISGGDGYEDFSHSGQSDVAGREDSTNHLLLWQV</sequence>
<dbReference type="SUPFAM" id="SSF48065">
    <property type="entry name" value="DBL homology domain (DH-domain)"/>
    <property type="match status" value="1"/>
</dbReference>
<dbReference type="InterPro" id="IPR001331">
    <property type="entry name" value="GDS_CDC24_CS"/>
</dbReference>
<proteinExistence type="predicted"/>